<name>A0A2P5WYQ7_GOSBA</name>
<organism evidence="2 3">
    <name type="scientific">Gossypium barbadense</name>
    <name type="common">Sea Island cotton</name>
    <name type="synonym">Hibiscus barbadensis</name>
    <dbReference type="NCBI Taxonomy" id="3634"/>
    <lineage>
        <taxon>Eukaryota</taxon>
        <taxon>Viridiplantae</taxon>
        <taxon>Streptophyta</taxon>
        <taxon>Embryophyta</taxon>
        <taxon>Tracheophyta</taxon>
        <taxon>Spermatophyta</taxon>
        <taxon>Magnoliopsida</taxon>
        <taxon>eudicotyledons</taxon>
        <taxon>Gunneridae</taxon>
        <taxon>Pentapetalae</taxon>
        <taxon>rosids</taxon>
        <taxon>malvids</taxon>
        <taxon>Malvales</taxon>
        <taxon>Malvaceae</taxon>
        <taxon>Malvoideae</taxon>
        <taxon>Gossypium</taxon>
    </lineage>
</organism>
<feature type="region of interest" description="Disordered" evidence="1">
    <location>
        <begin position="102"/>
        <end position="122"/>
    </location>
</feature>
<evidence type="ECO:0000256" key="1">
    <source>
        <dbReference type="SAM" id="MobiDB-lite"/>
    </source>
</evidence>
<gene>
    <name evidence="2" type="ORF">GOBAR_AA24447</name>
</gene>
<dbReference type="Proteomes" id="UP000239757">
    <property type="component" value="Unassembled WGS sequence"/>
</dbReference>
<proteinExistence type="predicted"/>
<reference evidence="2 3" key="1">
    <citation type="submission" date="2015-01" db="EMBL/GenBank/DDBJ databases">
        <title>Genome of allotetraploid Gossypium barbadense reveals genomic plasticity and fiber elongation in cotton evolution.</title>
        <authorList>
            <person name="Chen X."/>
            <person name="Liu X."/>
            <person name="Zhao B."/>
            <person name="Zheng H."/>
            <person name="Hu Y."/>
            <person name="Lu G."/>
            <person name="Yang C."/>
            <person name="Chen J."/>
            <person name="Shan C."/>
            <person name="Zhang L."/>
            <person name="Zhou Y."/>
            <person name="Wang L."/>
            <person name="Guo W."/>
            <person name="Bai Y."/>
            <person name="Ruan J."/>
            <person name="Shangguan X."/>
            <person name="Mao Y."/>
            <person name="Jiang J."/>
            <person name="Zhu Y."/>
            <person name="Lei J."/>
            <person name="Kang H."/>
            <person name="Chen S."/>
            <person name="He X."/>
            <person name="Wang R."/>
            <person name="Wang Y."/>
            <person name="Chen J."/>
            <person name="Wang L."/>
            <person name="Yu S."/>
            <person name="Wang B."/>
            <person name="Wei J."/>
            <person name="Song S."/>
            <person name="Lu X."/>
            <person name="Gao Z."/>
            <person name="Gu W."/>
            <person name="Deng X."/>
            <person name="Ma D."/>
            <person name="Wang S."/>
            <person name="Liang W."/>
            <person name="Fang L."/>
            <person name="Cai C."/>
            <person name="Zhu X."/>
            <person name="Zhou B."/>
            <person name="Zhang Y."/>
            <person name="Chen Z."/>
            <person name="Xu S."/>
            <person name="Zhu R."/>
            <person name="Wang S."/>
            <person name="Zhang T."/>
            <person name="Zhao G."/>
        </authorList>
    </citation>
    <scope>NUCLEOTIDE SEQUENCE [LARGE SCALE GENOMIC DNA]</scope>
    <source>
        <strain evidence="3">cv. Xinhai21</strain>
        <tissue evidence="2">Leaf</tissue>
    </source>
</reference>
<dbReference type="EMBL" id="KZ666097">
    <property type="protein sequence ID" value="PPR96220.1"/>
    <property type="molecule type" value="Genomic_DNA"/>
</dbReference>
<evidence type="ECO:0000313" key="2">
    <source>
        <dbReference type="EMBL" id="PPR96220.1"/>
    </source>
</evidence>
<feature type="region of interest" description="Disordered" evidence="1">
    <location>
        <begin position="43"/>
        <end position="65"/>
    </location>
</feature>
<dbReference type="AlphaFoldDB" id="A0A2P5WYQ7"/>
<sequence>MKCSINVIKTLKTLLLKLSKVLKDVEALLLGGMDEAVLRGPKVSCQSSHIGPDRDDPSPMSLLMMVDGEGDKAGALSLSRQSVGQDGVVSSSLSSINSSVYSPSAILNSGKHNWSTRPPRRN</sequence>
<feature type="compositionally biased region" description="Polar residues" evidence="1">
    <location>
        <begin position="105"/>
        <end position="116"/>
    </location>
</feature>
<accession>A0A2P5WYQ7</accession>
<protein>
    <submittedName>
        <fullName evidence="2">Uncharacterized protein</fullName>
    </submittedName>
</protein>
<evidence type="ECO:0000313" key="3">
    <source>
        <dbReference type="Proteomes" id="UP000239757"/>
    </source>
</evidence>